<evidence type="ECO:0000256" key="5">
    <source>
        <dbReference type="ARBA" id="ARBA00023136"/>
    </source>
</evidence>
<dbReference type="SUPFAM" id="SSF103473">
    <property type="entry name" value="MFS general substrate transporter"/>
    <property type="match status" value="1"/>
</dbReference>
<evidence type="ECO:0000256" key="3">
    <source>
        <dbReference type="ARBA" id="ARBA00022692"/>
    </source>
</evidence>
<gene>
    <name evidence="8" type="ORF">PENARI_c039G10264</name>
</gene>
<dbReference type="PANTHER" id="PTHR23506">
    <property type="entry name" value="GH10249P"/>
    <property type="match status" value="1"/>
</dbReference>
<dbReference type="InterPro" id="IPR020846">
    <property type="entry name" value="MFS_dom"/>
</dbReference>
<keyword evidence="2" id="KW-0813">Transport</keyword>
<evidence type="ECO:0000256" key="6">
    <source>
        <dbReference type="SAM" id="Phobius"/>
    </source>
</evidence>
<proteinExistence type="predicted"/>
<protein>
    <recommendedName>
        <fullName evidence="7">Major facilitator superfamily (MFS) profile domain-containing protein</fullName>
    </recommendedName>
</protein>
<dbReference type="InterPro" id="IPR011701">
    <property type="entry name" value="MFS"/>
</dbReference>
<evidence type="ECO:0000256" key="1">
    <source>
        <dbReference type="ARBA" id="ARBA00004141"/>
    </source>
</evidence>
<evidence type="ECO:0000313" key="8">
    <source>
        <dbReference type="EMBL" id="OGE47658.1"/>
    </source>
</evidence>
<feature type="transmembrane region" description="Helical" evidence="6">
    <location>
        <begin position="44"/>
        <end position="63"/>
    </location>
</feature>
<organism evidence="8 9">
    <name type="scientific">Penicillium arizonense</name>
    <dbReference type="NCBI Taxonomy" id="1835702"/>
    <lineage>
        <taxon>Eukaryota</taxon>
        <taxon>Fungi</taxon>
        <taxon>Dikarya</taxon>
        <taxon>Ascomycota</taxon>
        <taxon>Pezizomycotina</taxon>
        <taxon>Eurotiomycetes</taxon>
        <taxon>Eurotiomycetidae</taxon>
        <taxon>Eurotiales</taxon>
        <taxon>Aspergillaceae</taxon>
        <taxon>Penicillium</taxon>
    </lineage>
</organism>
<feature type="transmembrane region" description="Helical" evidence="6">
    <location>
        <begin position="226"/>
        <end position="244"/>
    </location>
</feature>
<dbReference type="GO" id="GO:0016020">
    <property type="term" value="C:membrane"/>
    <property type="evidence" value="ECO:0007669"/>
    <property type="project" value="UniProtKB-SubCell"/>
</dbReference>
<keyword evidence="4 6" id="KW-1133">Transmembrane helix</keyword>
<feature type="domain" description="Major facilitator superfamily (MFS) profile" evidence="7">
    <location>
        <begin position="1"/>
        <end position="439"/>
    </location>
</feature>
<dbReference type="GO" id="GO:0022857">
    <property type="term" value="F:transmembrane transporter activity"/>
    <property type="evidence" value="ECO:0007669"/>
    <property type="project" value="InterPro"/>
</dbReference>
<feature type="transmembrane region" description="Helical" evidence="6">
    <location>
        <begin position="374"/>
        <end position="396"/>
    </location>
</feature>
<dbReference type="InterPro" id="IPR050930">
    <property type="entry name" value="MFS_Vesicular_Transporter"/>
</dbReference>
<dbReference type="Pfam" id="PF07690">
    <property type="entry name" value="MFS_1"/>
    <property type="match status" value="1"/>
</dbReference>
<dbReference type="EMBL" id="LXJU01000039">
    <property type="protein sequence ID" value="OGE47658.1"/>
    <property type="molecule type" value="Genomic_DNA"/>
</dbReference>
<keyword evidence="5 6" id="KW-0472">Membrane</keyword>
<feature type="transmembrane region" description="Helical" evidence="6">
    <location>
        <begin position="332"/>
        <end position="353"/>
    </location>
</feature>
<feature type="transmembrane region" description="Helical" evidence="6">
    <location>
        <begin position="292"/>
        <end position="312"/>
    </location>
</feature>
<dbReference type="Proteomes" id="UP000177622">
    <property type="component" value="Unassembled WGS sequence"/>
</dbReference>
<feature type="transmembrane region" description="Helical" evidence="6">
    <location>
        <begin position="264"/>
        <end position="283"/>
    </location>
</feature>
<dbReference type="STRING" id="1835702.A0A1F5L359"/>
<feature type="transmembrane region" description="Helical" evidence="6">
    <location>
        <begin position="12"/>
        <end position="32"/>
    </location>
</feature>
<evidence type="ECO:0000259" key="7">
    <source>
        <dbReference type="PROSITE" id="PS50850"/>
    </source>
</evidence>
<feature type="transmembrane region" description="Helical" evidence="6">
    <location>
        <begin position="75"/>
        <end position="98"/>
    </location>
</feature>
<feature type="transmembrane region" description="Helical" evidence="6">
    <location>
        <begin position="416"/>
        <end position="438"/>
    </location>
</feature>
<evidence type="ECO:0000313" key="9">
    <source>
        <dbReference type="Proteomes" id="UP000177622"/>
    </source>
</evidence>
<name>A0A1F5L359_PENAI</name>
<dbReference type="GeneID" id="34581782"/>
<sequence>MVCPFDHLNRETFLYGFLAPILDYMLRIRLHVEPSRTQDVISKVLALHGALAAICSPIIGYFAECTSDRKTPLLLSLAFCIIGTYMIAAATSTPILYLGRAMQGIAGSTVWIIGFATVTETVSSDNIGTAIGFTFSLASAGTICGPALSGLLFETVGYWKTWSVPLSILIIDLAARVVMIDNRSETSVPSRSEDIANSATPLCARKHEESSSGDSFWRDIVCNHRVLINLFLMVTGTTILNSFHSTLPQHVQQTFGWGPSTAGFLFAGLVAPGVIVGPIAGWARDKYGGQPVLTIASILQAMSFFSLGIAGSDFSPYVSAQIGGKTIYVSSILATGLLRPFAVNIAAAELAAAGRATQERAQSNAGSKGSLLRVFAMMDTAASVGMAIGPMLGGLLTKSLGYKYMSWTCSKSSKIAGIPLLMLLGLLYCSIAVVSKLFL</sequence>
<reference evidence="8 9" key="1">
    <citation type="journal article" date="2016" name="Sci. Rep.">
        <title>Penicillium arizonense, a new, genome sequenced fungal species, reveals a high chemical diversity in secreted metabolites.</title>
        <authorList>
            <person name="Grijseels S."/>
            <person name="Nielsen J.C."/>
            <person name="Randelovic M."/>
            <person name="Nielsen J."/>
            <person name="Nielsen K.F."/>
            <person name="Workman M."/>
            <person name="Frisvad J.C."/>
        </authorList>
    </citation>
    <scope>NUCLEOTIDE SEQUENCE [LARGE SCALE GENOMIC DNA]</scope>
    <source>
        <strain evidence="8 9">CBS 141311</strain>
    </source>
</reference>
<evidence type="ECO:0000256" key="2">
    <source>
        <dbReference type="ARBA" id="ARBA00022448"/>
    </source>
</evidence>
<keyword evidence="9" id="KW-1185">Reference proteome</keyword>
<comment type="subcellular location">
    <subcellularLocation>
        <location evidence="1">Membrane</location>
        <topology evidence="1">Multi-pass membrane protein</topology>
    </subcellularLocation>
</comment>
<dbReference type="RefSeq" id="XP_022483116.1">
    <property type="nucleotide sequence ID" value="XM_022637048.1"/>
</dbReference>
<evidence type="ECO:0000256" key="4">
    <source>
        <dbReference type="ARBA" id="ARBA00022989"/>
    </source>
</evidence>
<dbReference type="AlphaFoldDB" id="A0A1F5L359"/>
<comment type="caution">
    <text evidence="8">The sequence shown here is derived from an EMBL/GenBank/DDBJ whole genome shotgun (WGS) entry which is preliminary data.</text>
</comment>
<dbReference type="Gene3D" id="1.20.1250.20">
    <property type="entry name" value="MFS general substrate transporter like domains"/>
    <property type="match status" value="2"/>
</dbReference>
<keyword evidence="3 6" id="KW-0812">Transmembrane</keyword>
<dbReference type="PANTHER" id="PTHR23506:SF35">
    <property type="entry name" value="MAJOR FACILITATOR SUPERFAMILY (MFS) PROFILE DOMAIN-CONTAINING PROTEIN-RELATED"/>
    <property type="match status" value="1"/>
</dbReference>
<dbReference type="OrthoDB" id="5086884at2759"/>
<dbReference type="InterPro" id="IPR036259">
    <property type="entry name" value="MFS_trans_sf"/>
</dbReference>
<accession>A0A1F5L359</accession>
<dbReference type="PROSITE" id="PS50850">
    <property type="entry name" value="MFS"/>
    <property type="match status" value="1"/>
</dbReference>